<name>A0A317FJ98_9PROT</name>
<dbReference type="PROSITE" id="PS51635">
    <property type="entry name" value="PNPLA"/>
    <property type="match status" value="1"/>
</dbReference>
<keyword evidence="5" id="KW-1185">Reference proteome</keyword>
<dbReference type="SUPFAM" id="SSF52151">
    <property type="entry name" value="FabD/lysophospholipase-like"/>
    <property type="match status" value="1"/>
</dbReference>
<feature type="short sequence motif" description="DGA/G" evidence="2">
    <location>
        <begin position="301"/>
        <end position="303"/>
    </location>
</feature>
<feature type="short sequence motif" description="GXSXG" evidence="2">
    <location>
        <begin position="63"/>
        <end position="67"/>
    </location>
</feature>
<dbReference type="GO" id="GO:0016787">
    <property type="term" value="F:hydrolase activity"/>
    <property type="evidence" value="ECO:0007669"/>
    <property type="project" value="UniProtKB-UniRule"/>
</dbReference>
<gene>
    <name evidence="4" type="ORF">DFH01_01585</name>
</gene>
<dbReference type="RefSeq" id="WP_109868651.1">
    <property type="nucleotide sequence ID" value="NZ_QGNA01000001.1"/>
</dbReference>
<feature type="active site" description="Nucleophile" evidence="2">
    <location>
        <position position="65"/>
    </location>
</feature>
<dbReference type="InterPro" id="IPR016035">
    <property type="entry name" value="Acyl_Trfase/lysoPLipase"/>
</dbReference>
<organism evidence="4 5">
    <name type="scientific">Falsiroseomonas bella</name>
    <dbReference type="NCBI Taxonomy" id="2184016"/>
    <lineage>
        <taxon>Bacteria</taxon>
        <taxon>Pseudomonadati</taxon>
        <taxon>Pseudomonadota</taxon>
        <taxon>Alphaproteobacteria</taxon>
        <taxon>Acetobacterales</taxon>
        <taxon>Roseomonadaceae</taxon>
        <taxon>Falsiroseomonas</taxon>
    </lineage>
</organism>
<accession>A0A317FJ98</accession>
<evidence type="ECO:0000256" key="1">
    <source>
        <dbReference type="ARBA" id="ARBA00023098"/>
    </source>
</evidence>
<keyword evidence="1 2" id="KW-0443">Lipid metabolism</keyword>
<comment type="caution">
    <text evidence="4">The sequence shown here is derived from an EMBL/GenBank/DDBJ whole genome shotgun (WGS) entry which is preliminary data.</text>
</comment>
<dbReference type="AlphaFoldDB" id="A0A317FJ98"/>
<keyword evidence="2" id="KW-0378">Hydrolase</keyword>
<proteinExistence type="predicted"/>
<protein>
    <recommendedName>
        <fullName evidence="3">PNPLA domain-containing protein</fullName>
    </recommendedName>
</protein>
<sequence>MSTTGDPPPFELGIVAAGAVSAGAYTAGVLDLLFEALDAFEAAREAGMEDVPTHQVVLRAMVGASAGAMNAATVAAWANRSFQPMDARSLRDREARRRNPFAWAWVDQPDITRLLDTTDLDAGHFRSALNGAWLSNAVDQILSPDAARPDGLLPSPAPKHRGWIADLRVRLTVGNLTGTPYTLTFEGSDKIAGGMMDHAEVMDFLAVPTGRKPPASYLPLEGDAARSDPTWSALGNAALASGAFPGALPARVLSRQPENRARRPVFVPKGDPDRPNEGAWEVLEPAWSVLGPDKATMLCVDGGIANNEPTDLCRDALLIKRDAPLVPKPAEATQAMIMVDPFPEAPEPGPREGSAPLPRVLSALISAWKNQARFRPVDIWLATQADMFSRQIIAPSADAKDRPQGASPLAGGALGGFLGFFCRDFREHDFLLGRHNCRSFLQHYFAVPVDNVVVRHWASDESGAPTPLARRIMREHGLDEAAGKVPLVWLAPHLRDPRDPEKDPVPEPAWPVGRFDPAPLRPAFAKRIRRVLRALSGHLGWIGGALTTGFGWVPAWLASRQVVAVLDKARRDSGL</sequence>
<reference evidence="5" key="1">
    <citation type="submission" date="2018-05" db="EMBL/GenBank/DDBJ databases">
        <authorList>
            <person name="Du Z."/>
            <person name="Wang X."/>
        </authorList>
    </citation>
    <scope>NUCLEOTIDE SEQUENCE [LARGE SCALE GENOMIC DNA]</scope>
    <source>
        <strain evidence="5">CQN31</strain>
    </source>
</reference>
<dbReference type="GO" id="GO:0016042">
    <property type="term" value="P:lipid catabolic process"/>
    <property type="evidence" value="ECO:0007669"/>
    <property type="project" value="UniProtKB-UniRule"/>
</dbReference>
<feature type="domain" description="PNPLA" evidence="3">
    <location>
        <begin position="14"/>
        <end position="314"/>
    </location>
</feature>
<dbReference type="EMBL" id="QGNA01000001">
    <property type="protein sequence ID" value="PWS38029.1"/>
    <property type="molecule type" value="Genomic_DNA"/>
</dbReference>
<comment type="caution">
    <text evidence="2">Lacks conserved residue(s) required for the propagation of feature annotation.</text>
</comment>
<evidence type="ECO:0000313" key="4">
    <source>
        <dbReference type="EMBL" id="PWS38029.1"/>
    </source>
</evidence>
<keyword evidence="2" id="KW-0442">Lipid degradation</keyword>
<dbReference type="Proteomes" id="UP000245765">
    <property type="component" value="Unassembled WGS sequence"/>
</dbReference>
<evidence type="ECO:0000259" key="3">
    <source>
        <dbReference type="PROSITE" id="PS51635"/>
    </source>
</evidence>
<evidence type="ECO:0000313" key="5">
    <source>
        <dbReference type="Proteomes" id="UP000245765"/>
    </source>
</evidence>
<dbReference type="OrthoDB" id="1488362at2"/>
<dbReference type="Pfam" id="PF01734">
    <property type="entry name" value="Patatin"/>
    <property type="match status" value="1"/>
</dbReference>
<evidence type="ECO:0000256" key="2">
    <source>
        <dbReference type="PROSITE-ProRule" id="PRU01161"/>
    </source>
</evidence>
<dbReference type="InterPro" id="IPR002641">
    <property type="entry name" value="PNPLA_dom"/>
</dbReference>
<feature type="active site" description="Proton acceptor" evidence="2">
    <location>
        <position position="301"/>
    </location>
</feature>